<dbReference type="EMBL" id="KN881646">
    <property type="protein sequence ID" value="KIY52045.1"/>
    <property type="molecule type" value="Genomic_DNA"/>
</dbReference>
<name>A0A0D7AJK6_9AGAR</name>
<dbReference type="AlphaFoldDB" id="A0A0D7AJK6"/>
<dbReference type="Proteomes" id="UP000054144">
    <property type="component" value="Unassembled WGS sequence"/>
</dbReference>
<reference evidence="1 2" key="1">
    <citation type="journal article" date="2015" name="Fungal Genet. Biol.">
        <title>Evolution of novel wood decay mechanisms in Agaricales revealed by the genome sequences of Fistulina hepatica and Cylindrobasidium torrendii.</title>
        <authorList>
            <person name="Floudas D."/>
            <person name="Held B.W."/>
            <person name="Riley R."/>
            <person name="Nagy L.G."/>
            <person name="Koehler G."/>
            <person name="Ransdell A.S."/>
            <person name="Younus H."/>
            <person name="Chow J."/>
            <person name="Chiniquy J."/>
            <person name="Lipzen A."/>
            <person name="Tritt A."/>
            <person name="Sun H."/>
            <person name="Haridas S."/>
            <person name="LaButti K."/>
            <person name="Ohm R.A."/>
            <person name="Kues U."/>
            <person name="Blanchette R.A."/>
            <person name="Grigoriev I.V."/>
            <person name="Minto R.E."/>
            <person name="Hibbett D.S."/>
        </authorList>
    </citation>
    <scope>NUCLEOTIDE SEQUENCE [LARGE SCALE GENOMIC DNA]</scope>
    <source>
        <strain evidence="1 2">ATCC 64428</strain>
    </source>
</reference>
<evidence type="ECO:0000313" key="2">
    <source>
        <dbReference type="Proteomes" id="UP000054144"/>
    </source>
</evidence>
<gene>
    <name evidence="1" type="ORF">FISHEDRAFT_70279</name>
</gene>
<organism evidence="1 2">
    <name type="scientific">Fistulina hepatica ATCC 64428</name>
    <dbReference type="NCBI Taxonomy" id="1128425"/>
    <lineage>
        <taxon>Eukaryota</taxon>
        <taxon>Fungi</taxon>
        <taxon>Dikarya</taxon>
        <taxon>Basidiomycota</taxon>
        <taxon>Agaricomycotina</taxon>
        <taxon>Agaricomycetes</taxon>
        <taxon>Agaricomycetidae</taxon>
        <taxon>Agaricales</taxon>
        <taxon>Fistulinaceae</taxon>
        <taxon>Fistulina</taxon>
    </lineage>
</organism>
<protein>
    <submittedName>
        <fullName evidence="1">Uncharacterized protein</fullName>
    </submittedName>
</protein>
<sequence>MSGPLDIVFSRGSPIEDEGHHYAAFVELCHSIKHHTEFVDQSFRTLAKLVHTSSSSMSYDFLNLRPITHPIMMHLAQAIKDVFSPAEKAFMRSYVAFHDIVGCLRGYESGEIDSIPFQRVTVSNLAIARDALRSSVEHIPHAQNTLQTAQLQLIEALSFPTGIDFALRNVIPAALLPAYINRRVETLGHLSPLLQSMAISLDALYNALRVVNSLYFPMFESLTAERMEEKRNDPEFHQSLYDVAFPLYRAQEGLDKLAYVDTFQKIANSRLRNW</sequence>
<accession>A0A0D7AJK6</accession>
<keyword evidence="2" id="KW-1185">Reference proteome</keyword>
<proteinExistence type="predicted"/>
<evidence type="ECO:0000313" key="1">
    <source>
        <dbReference type="EMBL" id="KIY52045.1"/>
    </source>
</evidence>